<dbReference type="GO" id="GO:0005886">
    <property type="term" value="C:plasma membrane"/>
    <property type="evidence" value="ECO:0007669"/>
    <property type="project" value="TreeGrafter"/>
</dbReference>
<feature type="transmembrane region" description="Helical" evidence="3">
    <location>
        <begin position="125"/>
        <end position="145"/>
    </location>
</feature>
<evidence type="ECO:0000256" key="1">
    <source>
        <dbReference type="ARBA" id="ARBA00012528"/>
    </source>
</evidence>
<sequence>MNFIHSIRTALILMLMYIGAGLWSIQLGSLNGGNLAVMWLASGIGLIIMIHMGRIAPYLVFLSSFAVNTPFYIGKAGLDAHAVLLIGLATALIDMSQSLIARNYYQQFAQSYPQENAIPATVLPRYWLQISLIPAAFTSPLLVLLQHHTGLMHHAGVLELGQSMLSLTLSDTAGILLLVPVYQSWLAKRLISTLKQAWLPLLGLTLFLLLALWLRALMILVLPIMLYIAVRYLQAGVGLALLLMSQLCVIGTAQGYGQFASGSTSWAFFNLQIFIFATMLTLQYLASMQLELKQRYQALEYEIALRTEALTEANGRLLEQATTDELTQVPNRREWQRRCAEAIVRSRRYKDPLSIIMLDIDHFKRINDEHGHLAGDLLLKCLSQRCSKNLREIDTFARWGGEEFVILLPETDEAHALIVAEKLRHAVGTEPILSEGQTPISITISLGVTSLSMIDLTLDDLLRRADEALYAAKSAGRNCAISYAQLRTHFLHADPDADPNPEA</sequence>
<dbReference type="NCBIfam" id="TIGR00254">
    <property type="entry name" value="GGDEF"/>
    <property type="match status" value="1"/>
</dbReference>
<dbReference type="CDD" id="cd01949">
    <property type="entry name" value="GGDEF"/>
    <property type="match status" value="1"/>
</dbReference>
<dbReference type="SUPFAM" id="SSF55073">
    <property type="entry name" value="Nucleotide cyclase"/>
    <property type="match status" value="1"/>
</dbReference>
<name>A0AAU7F9M1_9NEIS</name>
<dbReference type="InterPro" id="IPR043128">
    <property type="entry name" value="Rev_trsase/Diguanyl_cyclase"/>
</dbReference>
<dbReference type="Pfam" id="PF00990">
    <property type="entry name" value="GGDEF"/>
    <property type="match status" value="1"/>
</dbReference>
<keyword evidence="3" id="KW-0472">Membrane</keyword>
<evidence type="ECO:0000256" key="3">
    <source>
        <dbReference type="SAM" id="Phobius"/>
    </source>
</evidence>
<evidence type="ECO:0000256" key="2">
    <source>
        <dbReference type="ARBA" id="ARBA00034247"/>
    </source>
</evidence>
<organism evidence="5">
    <name type="scientific">Chitinibacter mangrovi</name>
    <dbReference type="NCBI Taxonomy" id="3153927"/>
    <lineage>
        <taxon>Bacteria</taxon>
        <taxon>Pseudomonadati</taxon>
        <taxon>Pseudomonadota</taxon>
        <taxon>Betaproteobacteria</taxon>
        <taxon>Neisseriales</taxon>
        <taxon>Chitinibacteraceae</taxon>
        <taxon>Chitinibacter</taxon>
    </lineage>
</organism>
<keyword evidence="3" id="KW-0812">Transmembrane</keyword>
<dbReference type="InterPro" id="IPR000160">
    <property type="entry name" value="GGDEF_dom"/>
</dbReference>
<dbReference type="InterPro" id="IPR029787">
    <property type="entry name" value="Nucleotide_cyclase"/>
</dbReference>
<accession>A0AAU7F9M1</accession>
<dbReference type="SMART" id="SM00267">
    <property type="entry name" value="GGDEF"/>
    <property type="match status" value="1"/>
</dbReference>
<feature type="transmembrane region" description="Helical" evidence="3">
    <location>
        <begin position="165"/>
        <end position="185"/>
    </location>
</feature>
<dbReference type="PANTHER" id="PTHR45138:SF9">
    <property type="entry name" value="DIGUANYLATE CYCLASE DGCM-RELATED"/>
    <property type="match status" value="1"/>
</dbReference>
<reference evidence="5" key="1">
    <citation type="submission" date="2024-05" db="EMBL/GenBank/DDBJ databases">
        <authorList>
            <person name="Yang L."/>
            <person name="Pan L."/>
        </authorList>
    </citation>
    <scope>NUCLEOTIDE SEQUENCE</scope>
    <source>
        <strain evidence="5">FCG-7</strain>
    </source>
</reference>
<dbReference type="GO" id="GO:1902201">
    <property type="term" value="P:negative regulation of bacterial-type flagellum-dependent cell motility"/>
    <property type="evidence" value="ECO:0007669"/>
    <property type="project" value="TreeGrafter"/>
</dbReference>
<dbReference type="GO" id="GO:0052621">
    <property type="term" value="F:diguanylate cyclase activity"/>
    <property type="evidence" value="ECO:0007669"/>
    <property type="project" value="UniProtKB-EC"/>
</dbReference>
<dbReference type="InterPro" id="IPR050469">
    <property type="entry name" value="Diguanylate_Cyclase"/>
</dbReference>
<dbReference type="RefSeq" id="WP_348945096.1">
    <property type="nucleotide sequence ID" value="NZ_CP157355.1"/>
</dbReference>
<feature type="transmembrane region" description="Helical" evidence="3">
    <location>
        <begin position="7"/>
        <end position="25"/>
    </location>
</feature>
<feature type="transmembrane region" description="Helical" evidence="3">
    <location>
        <begin position="237"/>
        <end position="256"/>
    </location>
</feature>
<dbReference type="PANTHER" id="PTHR45138">
    <property type="entry name" value="REGULATORY COMPONENTS OF SENSORY TRANSDUCTION SYSTEM"/>
    <property type="match status" value="1"/>
</dbReference>
<proteinExistence type="predicted"/>
<evidence type="ECO:0000313" key="5">
    <source>
        <dbReference type="EMBL" id="XBM00760.1"/>
    </source>
</evidence>
<dbReference type="Gene3D" id="3.30.70.270">
    <property type="match status" value="1"/>
</dbReference>
<protein>
    <recommendedName>
        <fullName evidence="1">diguanylate cyclase</fullName>
        <ecNumber evidence="1">2.7.7.65</ecNumber>
    </recommendedName>
</protein>
<gene>
    <name evidence="5" type="ORF">ABHF33_00310</name>
</gene>
<feature type="transmembrane region" description="Helical" evidence="3">
    <location>
        <begin position="82"/>
        <end position="105"/>
    </location>
</feature>
<feature type="transmembrane region" description="Helical" evidence="3">
    <location>
        <begin position="268"/>
        <end position="286"/>
    </location>
</feature>
<keyword evidence="3" id="KW-1133">Transmembrane helix</keyword>
<feature type="transmembrane region" description="Helical" evidence="3">
    <location>
        <begin position="197"/>
        <end position="230"/>
    </location>
</feature>
<dbReference type="KEGG" id="cmav:ABHF33_00310"/>
<keyword evidence="5" id="KW-0808">Transferase</keyword>
<dbReference type="EMBL" id="CP157355">
    <property type="protein sequence ID" value="XBM00760.1"/>
    <property type="molecule type" value="Genomic_DNA"/>
</dbReference>
<dbReference type="GO" id="GO:0043709">
    <property type="term" value="P:cell adhesion involved in single-species biofilm formation"/>
    <property type="evidence" value="ECO:0007669"/>
    <property type="project" value="TreeGrafter"/>
</dbReference>
<feature type="transmembrane region" description="Helical" evidence="3">
    <location>
        <begin position="37"/>
        <end position="61"/>
    </location>
</feature>
<dbReference type="EC" id="2.7.7.65" evidence="1"/>
<keyword evidence="5" id="KW-0548">Nucleotidyltransferase</keyword>
<evidence type="ECO:0000259" key="4">
    <source>
        <dbReference type="PROSITE" id="PS50887"/>
    </source>
</evidence>
<dbReference type="FunFam" id="3.30.70.270:FF:000001">
    <property type="entry name" value="Diguanylate cyclase domain protein"/>
    <property type="match status" value="1"/>
</dbReference>
<dbReference type="AlphaFoldDB" id="A0AAU7F9M1"/>
<comment type="catalytic activity">
    <reaction evidence="2">
        <text>2 GTP = 3',3'-c-di-GMP + 2 diphosphate</text>
        <dbReference type="Rhea" id="RHEA:24898"/>
        <dbReference type="ChEBI" id="CHEBI:33019"/>
        <dbReference type="ChEBI" id="CHEBI:37565"/>
        <dbReference type="ChEBI" id="CHEBI:58805"/>
        <dbReference type="EC" id="2.7.7.65"/>
    </reaction>
</comment>
<feature type="domain" description="GGDEF" evidence="4">
    <location>
        <begin position="351"/>
        <end position="485"/>
    </location>
</feature>
<dbReference type="PROSITE" id="PS50887">
    <property type="entry name" value="GGDEF"/>
    <property type="match status" value="1"/>
</dbReference>